<dbReference type="InterPro" id="IPR026960">
    <property type="entry name" value="RVT-Znf"/>
</dbReference>
<evidence type="ECO:0000313" key="3">
    <source>
        <dbReference type="Proteomes" id="UP000325315"/>
    </source>
</evidence>
<feature type="domain" description="Reverse transcriptase zinc-binding" evidence="1">
    <location>
        <begin position="13"/>
        <end position="72"/>
    </location>
</feature>
<evidence type="ECO:0000313" key="2">
    <source>
        <dbReference type="EMBL" id="KAA3486022.1"/>
    </source>
</evidence>
<dbReference type="OrthoDB" id="1002470at2759"/>
<dbReference type="AlphaFoldDB" id="A0A5B6WYP2"/>
<dbReference type="Pfam" id="PF13966">
    <property type="entry name" value="zf-RVT"/>
    <property type="match status" value="1"/>
</dbReference>
<dbReference type="EMBL" id="SMMG02000001">
    <property type="protein sequence ID" value="KAA3486022.1"/>
    <property type="molecule type" value="Genomic_DNA"/>
</dbReference>
<accession>A0A5B6WYP2</accession>
<reference evidence="3" key="1">
    <citation type="journal article" date="2019" name="Plant Biotechnol. J.">
        <title>Genome sequencing of the Australian wild diploid species Gossypium australe highlights disease resistance and delayed gland morphogenesis.</title>
        <authorList>
            <person name="Cai Y."/>
            <person name="Cai X."/>
            <person name="Wang Q."/>
            <person name="Wang P."/>
            <person name="Zhang Y."/>
            <person name="Cai C."/>
            <person name="Xu Y."/>
            <person name="Wang K."/>
            <person name="Zhou Z."/>
            <person name="Wang C."/>
            <person name="Geng S."/>
            <person name="Li B."/>
            <person name="Dong Q."/>
            <person name="Hou Y."/>
            <person name="Wang H."/>
            <person name="Ai P."/>
            <person name="Liu Z."/>
            <person name="Yi F."/>
            <person name="Sun M."/>
            <person name="An G."/>
            <person name="Cheng J."/>
            <person name="Zhang Y."/>
            <person name="Shi Q."/>
            <person name="Xie Y."/>
            <person name="Shi X."/>
            <person name="Chang Y."/>
            <person name="Huang F."/>
            <person name="Chen Y."/>
            <person name="Hong S."/>
            <person name="Mi L."/>
            <person name="Sun Q."/>
            <person name="Zhang L."/>
            <person name="Zhou B."/>
            <person name="Peng R."/>
            <person name="Zhang X."/>
            <person name="Liu F."/>
        </authorList>
    </citation>
    <scope>NUCLEOTIDE SEQUENCE [LARGE SCALE GENOMIC DNA]</scope>
    <source>
        <strain evidence="3">cv. PA1801</strain>
    </source>
</reference>
<dbReference type="Proteomes" id="UP000325315">
    <property type="component" value="Unassembled WGS sequence"/>
</dbReference>
<protein>
    <submittedName>
        <fullName evidence="2">Geminivirus AR1/BR1 coat protein</fullName>
    </submittedName>
</protein>
<keyword evidence="2" id="KW-0167">Capsid protein</keyword>
<evidence type="ECO:0000259" key="1">
    <source>
        <dbReference type="Pfam" id="PF13966"/>
    </source>
</evidence>
<organism evidence="2 3">
    <name type="scientific">Gossypium australe</name>
    <dbReference type="NCBI Taxonomy" id="47621"/>
    <lineage>
        <taxon>Eukaryota</taxon>
        <taxon>Viridiplantae</taxon>
        <taxon>Streptophyta</taxon>
        <taxon>Embryophyta</taxon>
        <taxon>Tracheophyta</taxon>
        <taxon>Spermatophyta</taxon>
        <taxon>Magnoliopsida</taxon>
        <taxon>eudicotyledons</taxon>
        <taxon>Gunneridae</taxon>
        <taxon>Pentapetalae</taxon>
        <taxon>rosids</taxon>
        <taxon>malvids</taxon>
        <taxon>Malvales</taxon>
        <taxon>Malvaceae</taxon>
        <taxon>Malvoideae</taxon>
        <taxon>Gossypium</taxon>
    </lineage>
</organism>
<comment type="caution">
    <text evidence="2">The sequence shown here is derived from an EMBL/GenBank/DDBJ whole genome shotgun (WGS) entry which is preliminary data.</text>
</comment>
<gene>
    <name evidence="2" type="ORF">EPI10_029985</name>
</gene>
<name>A0A5B6WYP2_9ROSI</name>
<proteinExistence type="predicted"/>
<keyword evidence="3" id="KW-1185">Reference proteome</keyword>
<sequence length="129" mass="15008">MLGELKSMVGNHNLLIPKHSIIAWMTILARLATKGELILKGLVVDGQRKLCDSGLETRDHSFFDCQFSQQIWEAAVRLCKIDRRDLAWWHQQYELEWAYTRLKKGMLRKIIDRIDTVNLQQCIGQGLID</sequence>
<keyword evidence="2" id="KW-0946">Virion</keyword>